<dbReference type="InterPro" id="IPR034242">
    <property type="entry name" value="MauL"/>
</dbReference>
<dbReference type="SUPFAM" id="SSF49503">
    <property type="entry name" value="Cupredoxins"/>
    <property type="match status" value="1"/>
</dbReference>
<proteinExistence type="predicted"/>
<dbReference type="AlphaFoldDB" id="A0A368TRE7"/>
<feature type="signal peptide" evidence="2">
    <location>
        <begin position="1"/>
        <end position="27"/>
    </location>
</feature>
<feature type="chain" id="PRO_5016967308" evidence="2">
    <location>
        <begin position="28"/>
        <end position="225"/>
    </location>
</feature>
<dbReference type="CDD" id="cd04221">
    <property type="entry name" value="MauL"/>
    <property type="match status" value="1"/>
</dbReference>
<reference evidence="3 4" key="1">
    <citation type="submission" date="2018-07" db="EMBL/GenBank/DDBJ databases">
        <title>Halomonas montanilacus sp. nov., isolated from Lake Pengyan on Tibetan Plateau.</title>
        <authorList>
            <person name="Lu H."/>
            <person name="Xing P."/>
            <person name="Wu Q."/>
        </authorList>
    </citation>
    <scope>NUCLEOTIDE SEQUENCE [LARGE SCALE GENOMIC DNA]</scope>
    <source>
        <strain evidence="3 4">PYC7W</strain>
    </source>
</reference>
<comment type="caution">
    <text evidence="3">The sequence shown here is derived from an EMBL/GenBank/DDBJ whole genome shotgun (WGS) entry which is preliminary data.</text>
</comment>
<dbReference type="InterPro" id="IPR008972">
    <property type="entry name" value="Cupredoxin"/>
</dbReference>
<keyword evidence="4" id="KW-1185">Reference proteome</keyword>
<gene>
    <name evidence="3" type="ORF">DU505_17585</name>
</gene>
<evidence type="ECO:0000313" key="3">
    <source>
        <dbReference type="EMBL" id="RCV87319.1"/>
    </source>
</evidence>
<dbReference type="RefSeq" id="WP_114480290.1">
    <property type="nucleotide sequence ID" value="NZ_QPII01000016.1"/>
</dbReference>
<dbReference type="Gene3D" id="2.60.40.420">
    <property type="entry name" value="Cupredoxins - blue copper proteins"/>
    <property type="match status" value="1"/>
</dbReference>
<sequence>MTHLRGTLARAAWLFLCLGMLAPAAQATRIVIIDADSGDPLENAVVEIQTGTAEPTQSAEVMQRDAAFHPHVSVIPTGSAVSFPNRDTTRHHVYSFSPAKVFDLELYLQETPPPVHFDRPGVVVLGCNIHDQMQAFIVVSDALHVAVTADDGVAEFVGLPAGSHDVRVWHPQLSDTHQQWWEGSVAFGQSLTVSLSLEGTPPPPETLSPLQQRFRDAAQQHAEQN</sequence>
<feature type="region of interest" description="Disordered" evidence="1">
    <location>
        <begin position="197"/>
        <end position="225"/>
    </location>
</feature>
<feature type="compositionally biased region" description="Basic and acidic residues" evidence="1">
    <location>
        <begin position="213"/>
        <end position="225"/>
    </location>
</feature>
<evidence type="ECO:0000313" key="4">
    <source>
        <dbReference type="Proteomes" id="UP000252405"/>
    </source>
</evidence>
<dbReference type="Proteomes" id="UP000252405">
    <property type="component" value="Unassembled WGS sequence"/>
</dbReference>
<keyword evidence="2" id="KW-0732">Signal</keyword>
<name>A0A368TRE7_9GAMM</name>
<accession>A0A368TRE7</accession>
<evidence type="ECO:0000256" key="2">
    <source>
        <dbReference type="SAM" id="SignalP"/>
    </source>
</evidence>
<organism evidence="3 4">
    <name type="scientific">Billgrantia montanilacus</name>
    <dbReference type="NCBI Taxonomy" id="2282305"/>
    <lineage>
        <taxon>Bacteria</taxon>
        <taxon>Pseudomonadati</taxon>
        <taxon>Pseudomonadota</taxon>
        <taxon>Gammaproteobacteria</taxon>
        <taxon>Oceanospirillales</taxon>
        <taxon>Halomonadaceae</taxon>
        <taxon>Billgrantia</taxon>
    </lineage>
</organism>
<protein>
    <submittedName>
        <fullName evidence="3">Methylamine utilization protein</fullName>
    </submittedName>
</protein>
<dbReference type="EMBL" id="QPII01000016">
    <property type="protein sequence ID" value="RCV87319.1"/>
    <property type="molecule type" value="Genomic_DNA"/>
</dbReference>
<evidence type="ECO:0000256" key="1">
    <source>
        <dbReference type="SAM" id="MobiDB-lite"/>
    </source>
</evidence>
<dbReference type="OrthoDB" id="9772097at2"/>